<dbReference type="PANTHER" id="PTHR45749:SF37">
    <property type="entry name" value="OS05G0311600 PROTEIN"/>
    <property type="match status" value="1"/>
</dbReference>
<dbReference type="PANTHER" id="PTHR45749">
    <property type="match status" value="1"/>
</dbReference>
<accession>A0A226DA60</accession>
<organism evidence="3 4">
    <name type="scientific">Folsomia candida</name>
    <name type="common">Springtail</name>
    <dbReference type="NCBI Taxonomy" id="158441"/>
    <lineage>
        <taxon>Eukaryota</taxon>
        <taxon>Metazoa</taxon>
        <taxon>Ecdysozoa</taxon>
        <taxon>Arthropoda</taxon>
        <taxon>Hexapoda</taxon>
        <taxon>Collembola</taxon>
        <taxon>Entomobryomorpha</taxon>
        <taxon>Isotomoidea</taxon>
        <taxon>Isotomidae</taxon>
        <taxon>Proisotominae</taxon>
        <taxon>Folsomia</taxon>
    </lineage>
</organism>
<feature type="compositionally biased region" description="Low complexity" evidence="1">
    <location>
        <begin position="26"/>
        <end position="43"/>
    </location>
</feature>
<dbReference type="SUPFAM" id="SSF46785">
    <property type="entry name" value="Winged helix' DNA-binding domain"/>
    <property type="match status" value="1"/>
</dbReference>
<dbReference type="AlphaFoldDB" id="A0A226DA60"/>
<gene>
    <name evidence="3" type="ORF">Fcan01_24099</name>
</gene>
<dbReference type="InterPro" id="IPR008906">
    <property type="entry name" value="HATC_C_dom"/>
</dbReference>
<feature type="region of interest" description="Disordered" evidence="1">
    <location>
        <begin position="128"/>
        <end position="167"/>
    </location>
</feature>
<dbReference type="GO" id="GO:0006355">
    <property type="term" value="P:regulation of DNA-templated transcription"/>
    <property type="evidence" value="ECO:0007669"/>
    <property type="project" value="InterPro"/>
</dbReference>
<evidence type="ECO:0000313" key="3">
    <source>
        <dbReference type="EMBL" id="OXA41136.1"/>
    </source>
</evidence>
<name>A0A226DA60_FOLCA</name>
<dbReference type="Gene3D" id="1.10.10.10">
    <property type="entry name" value="Winged helix-like DNA-binding domain superfamily/Winged helix DNA-binding domain"/>
    <property type="match status" value="1"/>
</dbReference>
<dbReference type="InterPro" id="IPR036388">
    <property type="entry name" value="WH-like_DNA-bd_sf"/>
</dbReference>
<dbReference type="InterPro" id="IPR012337">
    <property type="entry name" value="RNaseH-like_sf"/>
</dbReference>
<dbReference type="GO" id="GO:0003677">
    <property type="term" value="F:DNA binding"/>
    <property type="evidence" value="ECO:0007669"/>
    <property type="project" value="UniProtKB-KW"/>
</dbReference>
<comment type="caution">
    <text evidence="3">The sequence shown here is derived from an EMBL/GenBank/DDBJ whole genome shotgun (WGS) entry which is preliminary data.</text>
</comment>
<dbReference type="GO" id="GO:0046983">
    <property type="term" value="F:protein dimerization activity"/>
    <property type="evidence" value="ECO:0007669"/>
    <property type="project" value="InterPro"/>
</dbReference>
<dbReference type="SUPFAM" id="SSF53098">
    <property type="entry name" value="Ribonuclease H-like"/>
    <property type="match status" value="1"/>
</dbReference>
<dbReference type="EMBL" id="LNIX01000030">
    <property type="protein sequence ID" value="OXA41136.1"/>
    <property type="molecule type" value="Genomic_DNA"/>
</dbReference>
<keyword evidence="3" id="KW-0238">DNA-binding</keyword>
<evidence type="ECO:0000256" key="1">
    <source>
        <dbReference type="SAM" id="MobiDB-lite"/>
    </source>
</evidence>
<dbReference type="InterPro" id="IPR036390">
    <property type="entry name" value="WH_DNA-bd_sf"/>
</dbReference>
<dbReference type="PROSITE" id="PS51526">
    <property type="entry name" value="RFX_DBD"/>
    <property type="match status" value="1"/>
</dbReference>
<dbReference type="OrthoDB" id="6611207at2759"/>
<feature type="domain" description="RFX-type winged-helix" evidence="2">
    <location>
        <begin position="52"/>
        <end position="132"/>
    </location>
</feature>
<evidence type="ECO:0000259" key="2">
    <source>
        <dbReference type="PROSITE" id="PS51526"/>
    </source>
</evidence>
<sequence length="656" mass="73481">MRSPLRVMGRRRPPFLSPTPPISDTSLSVPRSSRSVSPVSPGVSKEDTLASAREWVRNSLVAIDPDTRPQVQIKKAEVFARYSVFISQGVEDGVAEATLGKYIKEIFPNAATRRTGARGSSQYCYEGIQWADAPPPSPQRQQRDWGKFSPASKPPRPLYEGSPGGVVDSGDEESWGKLLLFPYATLPVPQKSDRVKNLTTWVKARTAEWEAGFSVPRSLPPRSPSNKAPRDMTAKKVEAKLADGDIRGAIRLAISDDTIAPNDGDTVAALLVKHPFILICKNSDLAHLCPLSLNFMSYDITRKEQVSIVVRSCSETFEITETFLRFYELDGQNSAAYYDRLNKILQENNIDIFKCRGQGYDGASVMSGAYIGLQAKISQRVKNAFYAHYAAHNLNFVIFDAANSSAIMKTFFETIHKVFNYFTSSGIRWKNIGFINKEGNPKTLKTLCPTRRKEGDFEKLILTIDKNLEVCETSYEKTVFNPVCGTIINSIVCRFNGLPKVLDIFGFINPDVIFDKKQENYALKCAQGFCISHESDVSSDLPRQVQAFSSAFRSEAENLTSVDLIARRLLETGLEDSFLDIITVCRLFLTLPITVATAERSFSKLKLIKNYLRSAMGQERLSGISILNIEQERKDLINIKELVHEFSRKKARRVKF</sequence>
<reference evidence="3 4" key="1">
    <citation type="submission" date="2015-12" db="EMBL/GenBank/DDBJ databases">
        <title>The genome of Folsomia candida.</title>
        <authorList>
            <person name="Faddeeva A."/>
            <person name="Derks M.F."/>
            <person name="Anvar Y."/>
            <person name="Smit S."/>
            <person name="Van Straalen N."/>
            <person name="Roelofs D."/>
        </authorList>
    </citation>
    <scope>NUCLEOTIDE SEQUENCE [LARGE SCALE GENOMIC DNA]</scope>
    <source>
        <strain evidence="3 4">VU population</strain>
        <tissue evidence="3">Whole body</tissue>
    </source>
</reference>
<dbReference type="Proteomes" id="UP000198287">
    <property type="component" value="Unassembled WGS sequence"/>
</dbReference>
<evidence type="ECO:0000313" key="4">
    <source>
        <dbReference type="Proteomes" id="UP000198287"/>
    </source>
</evidence>
<keyword evidence="4" id="KW-1185">Reference proteome</keyword>
<dbReference type="Pfam" id="PF05699">
    <property type="entry name" value="Dimer_Tnp_hAT"/>
    <property type="match status" value="1"/>
</dbReference>
<protein>
    <submittedName>
        <fullName evidence="3">DNA-binding protein RFX7</fullName>
    </submittedName>
</protein>
<dbReference type="Pfam" id="PF02257">
    <property type="entry name" value="RFX_DNA_binding"/>
    <property type="match status" value="1"/>
</dbReference>
<dbReference type="InterPro" id="IPR003150">
    <property type="entry name" value="DNA-bd_RFX"/>
</dbReference>
<feature type="region of interest" description="Disordered" evidence="1">
    <location>
        <begin position="1"/>
        <end position="47"/>
    </location>
</feature>
<proteinExistence type="predicted"/>